<keyword evidence="2" id="KW-1185">Reference proteome</keyword>
<dbReference type="Proteomes" id="UP000249453">
    <property type="component" value="Unassembled WGS sequence"/>
</dbReference>
<protein>
    <submittedName>
        <fullName evidence="1">Formate dehydrogenase F4B subunit</fullName>
    </submittedName>
</protein>
<accession>A0A364JUL2</accession>
<name>A0A364JUL2_9HYPH</name>
<dbReference type="OrthoDB" id="7365132at2"/>
<dbReference type="EMBL" id="QLMK01000007">
    <property type="protein sequence ID" value="RAK28187.1"/>
    <property type="molecule type" value="Genomic_DNA"/>
</dbReference>
<comment type="caution">
    <text evidence="1">The sequence shown here is derived from an EMBL/GenBank/DDBJ whole genome shotgun (WGS) entry which is preliminary data.</text>
</comment>
<reference evidence="1 2" key="1">
    <citation type="submission" date="2018-06" db="EMBL/GenBank/DDBJ databases">
        <title>Genomic Encyclopedia of Type Strains, Phase IV (KMG-IV): sequencing the most valuable type-strain genomes for metagenomic binning, comparative biology and taxonomic classification.</title>
        <authorList>
            <person name="Goeker M."/>
        </authorList>
    </citation>
    <scope>NUCLEOTIDE SEQUENCE [LARGE SCALE GENOMIC DNA]</scope>
    <source>
        <strain evidence="1 2">DSM 26720</strain>
    </source>
</reference>
<gene>
    <name evidence="1" type="ORF">C7374_10788</name>
</gene>
<proteinExistence type="predicted"/>
<evidence type="ECO:0000313" key="1">
    <source>
        <dbReference type="EMBL" id="RAK28187.1"/>
    </source>
</evidence>
<organism evidence="1 2">
    <name type="scientific">Falsochrobactrum ovis</name>
    <dbReference type="NCBI Taxonomy" id="1293442"/>
    <lineage>
        <taxon>Bacteria</taxon>
        <taxon>Pseudomonadati</taxon>
        <taxon>Pseudomonadota</taxon>
        <taxon>Alphaproteobacteria</taxon>
        <taxon>Hyphomicrobiales</taxon>
        <taxon>Brucellaceae</taxon>
        <taxon>Falsochrobactrum</taxon>
    </lineage>
</organism>
<evidence type="ECO:0000313" key="2">
    <source>
        <dbReference type="Proteomes" id="UP000249453"/>
    </source>
</evidence>
<sequence>MSEAEFLAFVDRIEKGSDRISRLGAGIIAALQLGIASDSRSFARLLGVAHALVLREVSILGQDEGFIIIERRETRTQRVHYSLSPNGVKLFDNFGF</sequence>
<dbReference type="RefSeq" id="WP_111575527.1">
    <property type="nucleotide sequence ID" value="NZ_JBHEEY010000007.1"/>
</dbReference>
<dbReference type="AlphaFoldDB" id="A0A364JUL2"/>